<protein>
    <submittedName>
        <fullName evidence="1">Uncharacterized protein</fullName>
    </submittedName>
</protein>
<keyword evidence="2" id="KW-1185">Reference proteome</keyword>
<dbReference type="EMBL" id="JACJTQ010000037">
    <property type="protein sequence ID" value="MBD2694053.1"/>
    <property type="molecule type" value="Genomic_DNA"/>
</dbReference>
<reference evidence="1 2" key="1">
    <citation type="journal article" date="2020" name="ISME J.">
        <title>Comparative genomics reveals insights into cyanobacterial evolution and habitat adaptation.</title>
        <authorList>
            <person name="Chen M.Y."/>
            <person name="Teng W.K."/>
            <person name="Zhao L."/>
            <person name="Hu C.X."/>
            <person name="Zhou Y.K."/>
            <person name="Han B.P."/>
            <person name="Song L.R."/>
            <person name="Shu W.S."/>
        </authorList>
    </citation>
    <scope>NUCLEOTIDE SEQUENCE [LARGE SCALE GENOMIC DNA]</scope>
    <source>
        <strain evidence="1 2">FACHB-362</strain>
    </source>
</reference>
<comment type="caution">
    <text evidence="1">The sequence shown here is derived from an EMBL/GenBank/DDBJ whole genome shotgun (WGS) entry which is preliminary data.</text>
</comment>
<dbReference type="Proteomes" id="UP000660381">
    <property type="component" value="Unassembled WGS sequence"/>
</dbReference>
<gene>
    <name evidence="1" type="ORF">H6G68_20225</name>
</gene>
<proteinExistence type="predicted"/>
<evidence type="ECO:0000313" key="1">
    <source>
        <dbReference type="EMBL" id="MBD2694053.1"/>
    </source>
</evidence>
<name>A0ABR8J911_9NOST</name>
<accession>A0ABR8J911</accession>
<evidence type="ECO:0000313" key="2">
    <source>
        <dbReference type="Proteomes" id="UP000660381"/>
    </source>
</evidence>
<dbReference type="RefSeq" id="WP_190908247.1">
    <property type="nucleotide sequence ID" value="NZ_JACJTQ010000037.1"/>
</dbReference>
<sequence>MDLKSYLPTPHTHNAKSKVEVKAVIKIALSLSQNPLIKTYFNHIPSGNLLL</sequence>
<organism evidence="1 2">
    <name type="scientific">Anabaena catenula FACHB-362</name>
    <dbReference type="NCBI Taxonomy" id="2692877"/>
    <lineage>
        <taxon>Bacteria</taxon>
        <taxon>Bacillati</taxon>
        <taxon>Cyanobacteriota</taxon>
        <taxon>Cyanophyceae</taxon>
        <taxon>Nostocales</taxon>
        <taxon>Nostocaceae</taxon>
        <taxon>Anabaena</taxon>
    </lineage>
</organism>